<dbReference type="Pfam" id="PF09388">
    <property type="entry name" value="SpoOE-like"/>
    <property type="match status" value="1"/>
</dbReference>
<dbReference type="SUPFAM" id="SSF140500">
    <property type="entry name" value="BAS1536-like"/>
    <property type="match status" value="1"/>
</dbReference>
<dbReference type="Gene3D" id="4.10.280.10">
    <property type="entry name" value="Helix-loop-helix DNA-binding domain"/>
    <property type="match status" value="1"/>
</dbReference>
<accession>A0ABW2JZD5</accession>
<gene>
    <name evidence="1" type="ORF">ACFQMN_00040</name>
</gene>
<dbReference type="InterPro" id="IPR018540">
    <property type="entry name" value="Spo0E-like"/>
</dbReference>
<evidence type="ECO:0000313" key="1">
    <source>
        <dbReference type="EMBL" id="MFC7319268.1"/>
    </source>
</evidence>
<keyword evidence="2" id="KW-1185">Reference proteome</keyword>
<reference evidence="2" key="1">
    <citation type="journal article" date="2019" name="Int. J. Syst. Evol. Microbiol.">
        <title>The Global Catalogue of Microorganisms (GCM) 10K type strain sequencing project: providing services to taxonomists for standard genome sequencing and annotation.</title>
        <authorList>
            <consortium name="The Broad Institute Genomics Platform"/>
            <consortium name="The Broad Institute Genome Sequencing Center for Infectious Disease"/>
            <person name="Wu L."/>
            <person name="Ma J."/>
        </authorList>
    </citation>
    <scope>NUCLEOTIDE SEQUENCE [LARGE SCALE GENOMIC DNA]</scope>
    <source>
        <strain evidence="2">CCUG 73951</strain>
    </source>
</reference>
<comment type="caution">
    <text evidence="1">The sequence shown here is derived from an EMBL/GenBank/DDBJ whole genome shotgun (WGS) entry which is preliminary data.</text>
</comment>
<protein>
    <submittedName>
        <fullName evidence="1">Spo0E family sporulation regulatory protein-aspartic acid phosphatase</fullName>
    </submittedName>
</protein>
<dbReference type="RefSeq" id="WP_289216039.1">
    <property type="nucleotide sequence ID" value="NZ_JAPVRC010000005.1"/>
</dbReference>
<dbReference type="EMBL" id="JBHTBY010000001">
    <property type="protein sequence ID" value="MFC7319268.1"/>
    <property type="molecule type" value="Genomic_DNA"/>
</dbReference>
<sequence length="51" mass="6027">MNEQIEVLRKKMYQAYENNPYDSQILVISQALDKLLNELELAVKNKKDSKE</sequence>
<organism evidence="1 2">
    <name type="scientific">Halobacillus campisalis</name>
    <dbReference type="NCBI Taxonomy" id="435909"/>
    <lineage>
        <taxon>Bacteria</taxon>
        <taxon>Bacillati</taxon>
        <taxon>Bacillota</taxon>
        <taxon>Bacilli</taxon>
        <taxon>Bacillales</taxon>
        <taxon>Bacillaceae</taxon>
        <taxon>Halobacillus</taxon>
    </lineage>
</organism>
<dbReference type="InterPro" id="IPR037208">
    <property type="entry name" value="Spo0E-like_sf"/>
</dbReference>
<dbReference type="InterPro" id="IPR036638">
    <property type="entry name" value="HLH_DNA-bd_sf"/>
</dbReference>
<dbReference type="Proteomes" id="UP001596494">
    <property type="component" value="Unassembled WGS sequence"/>
</dbReference>
<name>A0ABW2JZD5_9BACI</name>
<proteinExistence type="predicted"/>
<evidence type="ECO:0000313" key="2">
    <source>
        <dbReference type="Proteomes" id="UP001596494"/>
    </source>
</evidence>